<evidence type="ECO:0000259" key="6">
    <source>
        <dbReference type="Pfam" id="PF12548"/>
    </source>
</evidence>
<organism evidence="7 8">
    <name type="scientific">Myodes glareolus</name>
    <name type="common">Bank vole</name>
    <name type="synonym">Clethrionomys glareolus</name>
    <dbReference type="NCBI Taxonomy" id="447135"/>
    <lineage>
        <taxon>Eukaryota</taxon>
        <taxon>Metazoa</taxon>
        <taxon>Chordata</taxon>
        <taxon>Craniata</taxon>
        <taxon>Vertebrata</taxon>
        <taxon>Euteleostomi</taxon>
        <taxon>Mammalia</taxon>
        <taxon>Eutheria</taxon>
        <taxon>Euarchontoglires</taxon>
        <taxon>Glires</taxon>
        <taxon>Rodentia</taxon>
        <taxon>Myomorpha</taxon>
        <taxon>Muroidea</taxon>
        <taxon>Cricetidae</taxon>
        <taxon>Arvicolinae</taxon>
        <taxon>Myodes</taxon>
    </lineage>
</organism>
<feature type="region of interest" description="Disordered" evidence="5">
    <location>
        <begin position="649"/>
        <end position="689"/>
    </location>
</feature>
<comment type="similarity">
    <text evidence="1">Belongs to the sulfatase family.</text>
</comment>
<keyword evidence="8" id="KW-1185">Reference proteome</keyword>
<dbReference type="GO" id="GO:0005886">
    <property type="term" value="C:plasma membrane"/>
    <property type="evidence" value="ECO:0007669"/>
    <property type="project" value="TreeGrafter"/>
</dbReference>
<dbReference type="AlphaFoldDB" id="A0AAW0JDT4"/>
<dbReference type="PANTHER" id="PTHR43108:SF1">
    <property type="entry name" value="EXTRACELLULAR SULFATASE SULF-1"/>
    <property type="match status" value="1"/>
</dbReference>
<accession>A0AAW0JDT4</accession>
<proteinExistence type="inferred from homology"/>
<dbReference type="GO" id="GO:0010575">
    <property type="term" value="P:positive regulation of vascular endothelial growth factor production"/>
    <property type="evidence" value="ECO:0007669"/>
    <property type="project" value="TreeGrafter"/>
</dbReference>
<keyword evidence="2" id="KW-0479">Metal-binding</keyword>
<comment type="caution">
    <text evidence="7">The sequence shown here is derived from an EMBL/GenBank/DDBJ whole genome shotgun (WGS) entry which is preliminary data.</text>
</comment>
<feature type="region of interest" description="Disordered" evidence="5">
    <location>
        <begin position="609"/>
        <end position="629"/>
    </location>
</feature>
<dbReference type="InterPro" id="IPR024609">
    <property type="entry name" value="Extracellular_sulfatase_C"/>
</dbReference>
<feature type="region of interest" description="Disordered" evidence="5">
    <location>
        <begin position="573"/>
        <end position="592"/>
    </location>
</feature>
<dbReference type="EMBL" id="JBBHLL010000042">
    <property type="protein sequence ID" value="KAK7825062.1"/>
    <property type="molecule type" value="Genomic_DNA"/>
</dbReference>
<feature type="compositionally biased region" description="Basic residues" evidence="5">
    <location>
        <begin position="609"/>
        <end position="618"/>
    </location>
</feature>
<feature type="region of interest" description="Disordered" evidence="5">
    <location>
        <begin position="90"/>
        <end position="118"/>
    </location>
</feature>
<dbReference type="Proteomes" id="UP001488838">
    <property type="component" value="Unassembled WGS sequence"/>
</dbReference>
<evidence type="ECO:0000256" key="3">
    <source>
        <dbReference type="ARBA" id="ARBA00022837"/>
    </source>
</evidence>
<name>A0AAW0JDT4_MYOGA</name>
<evidence type="ECO:0000256" key="2">
    <source>
        <dbReference type="ARBA" id="ARBA00022723"/>
    </source>
</evidence>
<evidence type="ECO:0000313" key="8">
    <source>
        <dbReference type="Proteomes" id="UP001488838"/>
    </source>
</evidence>
<feature type="coiled-coil region" evidence="4">
    <location>
        <begin position="219"/>
        <end position="281"/>
    </location>
</feature>
<feature type="compositionally biased region" description="Polar residues" evidence="5">
    <location>
        <begin position="649"/>
        <end position="669"/>
    </location>
</feature>
<dbReference type="GO" id="GO:0046872">
    <property type="term" value="F:metal ion binding"/>
    <property type="evidence" value="ECO:0007669"/>
    <property type="project" value="UniProtKB-KW"/>
</dbReference>
<feature type="compositionally biased region" description="Polar residues" evidence="5">
    <location>
        <begin position="680"/>
        <end position="689"/>
    </location>
</feature>
<evidence type="ECO:0000256" key="4">
    <source>
        <dbReference type="SAM" id="Coils"/>
    </source>
</evidence>
<keyword evidence="3" id="KW-0106">Calcium</keyword>
<dbReference type="GO" id="GO:0005783">
    <property type="term" value="C:endoplasmic reticulum"/>
    <property type="evidence" value="ECO:0007669"/>
    <property type="project" value="TreeGrafter"/>
</dbReference>
<evidence type="ECO:0000256" key="5">
    <source>
        <dbReference type="SAM" id="MobiDB-lite"/>
    </source>
</evidence>
<feature type="domain" description="Extracellular sulfatase C-terminal" evidence="6">
    <location>
        <begin position="116"/>
        <end position="248"/>
    </location>
</feature>
<protein>
    <recommendedName>
        <fullName evidence="6">Extracellular sulfatase C-terminal domain-containing protein</fullName>
    </recommendedName>
</protein>
<dbReference type="GO" id="GO:0030177">
    <property type="term" value="P:positive regulation of Wnt signaling pathway"/>
    <property type="evidence" value="ECO:0007669"/>
    <property type="project" value="TreeGrafter"/>
</dbReference>
<dbReference type="GO" id="GO:0040037">
    <property type="term" value="P:negative regulation of fibroblast growth factor receptor signaling pathway"/>
    <property type="evidence" value="ECO:0007669"/>
    <property type="project" value="TreeGrafter"/>
</dbReference>
<evidence type="ECO:0000256" key="1">
    <source>
        <dbReference type="ARBA" id="ARBA00008779"/>
    </source>
</evidence>
<reference evidence="7 8" key="1">
    <citation type="journal article" date="2023" name="bioRxiv">
        <title>Conserved and derived expression patterns and positive selection on dental genes reveal complex evolutionary context of ever-growing rodent molars.</title>
        <authorList>
            <person name="Calamari Z.T."/>
            <person name="Song A."/>
            <person name="Cohen E."/>
            <person name="Akter M."/>
            <person name="Roy R.D."/>
            <person name="Hallikas O."/>
            <person name="Christensen M.M."/>
            <person name="Li P."/>
            <person name="Marangoni P."/>
            <person name="Jernvall J."/>
            <person name="Klein O.D."/>
        </authorList>
    </citation>
    <scope>NUCLEOTIDE SEQUENCE [LARGE SCALE GENOMIC DNA]</scope>
    <source>
        <strain evidence="7">V071</strain>
    </source>
</reference>
<feature type="compositionally biased region" description="Basic and acidic residues" evidence="5">
    <location>
        <begin position="619"/>
        <end position="629"/>
    </location>
</feature>
<keyword evidence="4" id="KW-0175">Coiled coil</keyword>
<dbReference type="GO" id="GO:0030201">
    <property type="term" value="P:heparan sulfate proteoglycan metabolic process"/>
    <property type="evidence" value="ECO:0007669"/>
    <property type="project" value="TreeGrafter"/>
</dbReference>
<dbReference type="GO" id="GO:0009986">
    <property type="term" value="C:cell surface"/>
    <property type="evidence" value="ECO:0007669"/>
    <property type="project" value="TreeGrafter"/>
</dbReference>
<dbReference type="GO" id="GO:0032836">
    <property type="term" value="P:glomerular basement membrane development"/>
    <property type="evidence" value="ECO:0007669"/>
    <property type="project" value="TreeGrafter"/>
</dbReference>
<gene>
    <name evidence="7" type="ORF">U0070_014819</name>
</gene>
<dbReference type="Pfam" id="PF12548">
    <property type="entry name" value="DUF3740"/>
    <property type="match status" value="1"/>
</dbReference>
<sequence>MLEYCPGLHLVVKGVTAHSCSCRSQTWQVLAVDVIQVGGFIKWQCIEDTSGKLRIHKCKGPSDLLTVRQSTRNLYSRGLHDKDKECHCRESGYRSSRSQRKNQRQFLRNQGTPKYKPRFVHTRQTRSLSVEFEGEIYDINLEEEELQVLPPRSIAKRHNEGRQGLGGPQAAAGDIRNEMLADSNDAAGLPTTVRVTHNAIIMEYQFTPNSDLLESHTHIEVLQDKIKNLREVRGHLKKRKPEECSCGKQREAAAQEVDSKLQLFKENRRRKKARKEKKRQRKGEECSLPGLTCFTHDNNHWQTAPFWNLNETHNFLFCEFATGFLEYFDMNTDPYQLTNTVHTVERGILNQLHIQLMELRSCQGYKQCNPRPKSLDIGTKDGGSYDLHRPKKHRDPYVVQVHRAFPGEMFPTTIYILFTSEDNYGMDGKVSQPSIASDTNWQGLEELSGVDDNTSEYRHNPRLSLEDWTSYLKAVDRTFAPLNPHSEQNKANGTPAAQSSGFSVTSVELLVSAEMASAESGEDPSHVVGEAPPLTLPVNLQTLHLNRPTLSPERRLEWNNDIPEVNHLNSEHWRKSRTENPTGWEEIRYPEGDISGNGRTELVFRSHRRLQPYSRHQRERPQDVEPEDQWHLRVPSGRTNVHRVFSVSSVEQPVHSSHTEGTLTKIQKNGTKERVPNLEGSASSPLPSD</sequence>
<dbReference type="PANTHER" id="PTHR43108">
    <property type="entry name" value="N-ACETYLGLUCOSAMINE-6-SULFATASE FAMILY MEMBER"/>
    <property type="match status" value="1"/>
</dbReference>
<dbReference type="GO" id="GO:0008449">
    <property type="term" value="F:N-acetylglucosamine-6-sulfatase activity"/>
    <property type="evidence" value="ECO:0007669"/>
    <property type="project" value="TreeGrafter"/>
</dbReference>
<dbReference type="GO" id="GO:0005539">
    <property type="term" value="F:glycosaminoglycan binding"/>
    <property type="evidence" value="ECO:0007669"/>
    <property type="project" value="TreeGrafter"/>
</dbReference>
<evidence type="ECO:0000313" key="7">
    <source>
        <dbReference type="EMBL" id="KAK7825062.1"/>
    </source>
</evidence>